<protein>
    <recommendedName>
        <fullName evidence="3">CN hydrolase domain-containing protein</fullName>
    </recommendedName>
</protein>
<dbReference type="Pfam" id="PF00795">
    <property type="entry name" value="CN_hydrolase"/>
    <property type="match status" value="1"/>
</dbReference>
<gene>
    <name evidence="4" type="ORF">SPRG_01074</name>
</gene>
<accession>A0A067D8N1</accession>
<keyword evidence="2" id="KW-0175">Coiled coil</keyword>
<dbReference type="RefSeq" id="XP_012194664.1">
    <property type="nucleotide sequence ID" value="XM_012339274.1"/>
</dbReference>
<dbReference type="STRING" id="695850.A0A067D8N1"/>
<dbReference type="OrthoDB" id="10250282at2759"/>
<dbReference type="OMA" id="ETRHEHE"/>
<dbReference type="InterPro" id="IPR036526">
    <property type="entry name" value="C-N_Hydrolase_sf"/>
</dbReference>
<reference evidence="4 5" key="1">
    <citation type="journal article" date="2013" name="PLoS Genet.">
        <title>Distinctive expansion of potential virulence genes in the genome of the oomycete fish pathogen Saprolegnia parasitica.</title>
        <authorList>
            <person name="Jiang R.H."/>
            <person name="de Bruijn I."/>
            <person name="Haas B.J."/>
            <person name="Belmonte R."/>
            <person name="Lobach L."/>
            <person name="Christie J."/>
            <person name="van den Ackerveken G."/>
            <person name="Bottin A."/>
            <person name="Bulone V."/>
            <person name="Diaz-Moreno S.M."/>
            <person name="Dumas B."/>
            <person name="Fan L."/>
            <person name="Gaulin E."/>
            <person name="Govers F."/>
            <person name="Grenville-Briggs L.J."/>
            <person name="Horner N.R."/>
            <person name="Levin J.Z."/>
            <person name="Mammella M."/>
            <person name="Meijer H.J."/>
            <person name="Morris P."/>
            <person name="Nusbaum C."/>
            <person name="Oome S."/>
            <person name="Phillips A.J."/>
            <person name="van Rooyen D."/>
            <person name="Rzeszutek E."/>
            <person name="Saraiva M."/>
            <person name="Secombes C.J."/>
            <person name="Seidl M.F."/>
            <person name="Snel B."/>
            <person name="Stassen J.H."/>
            <person name="Sykes S."/>
            <person name="Tripathy S."/>
            <person name="van den Berg H."/>
            <person name="Vega-Arreguin J.C."/>
            <person name="Wawra S."/>
            <person name="Young S.K."/>
            <person name="Zeng Q."/>
            <person name="Dieguez-Uribeondo J."/>
            <person name="Russ C."/>
            <person name="Tyler B.M."/>
            <person name="van West P."/>
        </authorList>
    </citation>
    <scope>NUCLEOTIDE SEQUENCE [LARGE SCALE GENOMIC DNA]</scope>
    <source>
        <strain evidence="4 5">CBS 223.65</strain>
    </source>
</reference>
<evidence type="ECO:0000313" key="5">
    <source>
        <dbReference type="Proteomes" id="UP000030745"/>
    </source>
</evidence>
<dbReference type="VEuPathDB" id="FungiDB:SPRG_01074"/>
<dbReference type="PANTHER" id="PTHR23088:SF27">
    <property type="entry name" value="DEAMINATED GLUTATHIONE AMIDASE"/>
    <property type="match status" value="1"/>
</dbReference>
<dbReference type="Proteomes" id="UP000030745">
    <property type="component" value="Unassembled WGS sequence"/>
</dbReference>
<evidence type="ECO:0000313" key="4">
    <source>
        <dbReference type="EMBL" id="KDO35011.1"/>
    </source>
</evidence>
<dbReference type="CDD" id="cd07572">
    <property type="entry name" value="nit"/>
    <property type="match status" value="1"/>
</dbReference>
<keyword evidence="1" id="KW-0378">Hydrolase</keyword>
<dbReference type="EMBL" id="KK583190">
    <property type="protein sequence ID" value="KDO35011.1"/>
    <property type="molecule type" value="Genomic_DNA"/>
</dbReference>
<sequence length="761" mass="83091">MLGFLALYMPRTSVKSQRYLAAGLLMAMLVRTLGMRRVLLGLRPFVYKLLTAAKAAYDTQLRPLLDSAQTIQALQTTVAAKDTTIDDLAANVANLHEAARVQRVATTEISADLKVQVHNLKIRLHRTTERAAQSTEALQAAVASKDAAIAARDAAITELRTQVADLHEAARVQRVAATTISADLKVELHNTKIQLHRTEERAQRDMTELRSAFSTLQQEHRALDSRATSTAAASKIQLAHAHHENVAVKGLAAAAIAALADCRRKHEMEMEAAASAAKFTQIQLFQSKRVLAAVAQEAISAQNALRDVTAERDAMAASTNRLASELQAAKSHATALEAASMVALERERQARLDTTRAMDEQRAVHQERLQAARTQHEALQNAMQAMTNRHTASLVEAFAQLDDADVLRARAHSARVSQLVVRDVQQSEHRAQIRTLQDALAAANASRQADAEAHAEFAAMMLQRDRRISDLEAKRGEYLSTMAATKVAVAAVQLVSRATLPPNIAAVRRIVGEAAAAGASIVVLPEYWGILGRHETDKVGLREALTTSPIAAKQPMQHCMRELALQHQIWLIGGTIPLECPSDATKVLNTTLVYNPSGDVVGRYDKVHLFGFTPDGNQAAFDEARTIVAGSTTQVPVVDLPCGRVGLSVCYDLRFPEFYRAMAPLALAVVPAAFTHVTGEAHWEILLRARAIENQCYVLASAQGGTHENGRRTWGQSMLIDPWGKIVSELREGEGFVLGDVDLDVITRTRRQLPALDHRRM</sequence>
<dbReference type="PROSITE" id="PS50263">
    <property type="entry name" value="CN_HYDROLASE"/>
    <property type="match status" value="1"/>
</dbReference>
<feature type="coiled-coil region" evidence="2">
    <location>
        <begin position="362"/>
        <end position="389"/>
    </location>
</feature>
<dbReference type="InterPro" id="IPR003010">
    <property type="entry name" value="C-N_Hydrolase"/>
</dbReference>
<organism evidence="4 5">
    <name type="scientific">Saprolegnia parasitica (strain CBS 223.65)</name>
    <dbReference type="NCBI Taxonomy" id="695850"/>
    <lineage>
        <taxon>Eukaryota</taxon>
        <taxon>Sar</taxon>
        <taxon>Stramenopiles</taxon>
        <taxon>Oomycota</taxon>
        <taxon>Saprolegniomycetes</taxon>
        <taxon>Saprolegniales</taxon>
        <taxon>Saprolegniaceae</taxon>
        <taxon>Saprolegnia</taxon>
    </lineage>
</organism>
<dbReference type="GeneID" id="24123685"/>
<evidence type="ECO:0000259" key="3">
    <source>
        <dbReference type="PROSITE" id="PS50263"/>
    </source>
</evidence>
<proteinExistence type="predicted"/>
<dbReference type="SUPFAM" id="SSF56317">
    <property type="entry name" value="Carbon-nitrogen hydrolase"/>
    <property type="match status" value="1"/>
</dbReference>
<evidence type="ECO:0000256" key="1">
    <source>
        <dbReference type="ARBA" id="ARBA00022801"/>
    </source>
</evidence>
<dbReference type="InterPro" id="IPR045254">
    <property type="entry name" value="Nit1/2_C-N_Hydrolase"/>
</dbReference>
<dbReference type="Gene3D" id="3.60.110.10">
    <property type="entry name" value="Carbon-nitrogen hydrolase"/>
    <property type="match status" value="1"/>
</dbReference>
<feature type="coiled-coil region" evidence="2">
    <location>
        <begin position="181"/>
        <end position="219"/>
    </location>
</feature>
<dbReference type="GO" id="GO:0016811">
    <property type="term" value="F:hydrolase activity, acting on carbon-nitrogen (but not peptide) bonds, in linear amides"/>
    <property type="evidence" value="ECO:0007669"/>
    <property type="project" value="InterPro"/>
</dbReference>
<name>A0A067D8N1_SAPPC</name>
<feature type="domain" description="CN hydrolase" evidence="3">
    <location>
        <begin position="487"/>
        <end position="743"/>
    </location>
</feature>
<dbReference type="KEGG" id="spar:SPRG_01074"/>
<dbReference type="PANTHER" id="PTHR23088">
    <property type="entry name" value="NITRILASE-RELATED"/>
    <property type="match status" value="1"/>
</dbReference>
<evidence type="ECO:0000256" key="2">
    <source>
        <dbReference type="SAM" id="Coils"/>
    </source>
</evidence>
<dbReference type="AlphaFoldDB" id="A0A067D8N1"/>
<keyword evidence="5" id="KW-1185">Reference proteome</keyword>